<protein>
    <recommendedName>
        <fullName evidence="3">DUF1275 domain-containing protein</fullName>
    </recommendedName>
</protein>
<dbReference type="EMBL" id="LT559118">
    <property type="protein sequence ID" value="SBO91336.1"/>
    <property type="molecule type" value="Genomic_DNA"/>
</dbReference>
<proteinExistence type="predicted"/>
<evidence type="ECO:0000256" key="1">
    <source>
        <dbReference type="SAM" id="Phobius"/>
    </source>
</evidence>
<evidence type="ECO:0000313" key="2">
    <source>
        <dbReference type="EMBL" id="SBO91336.1"/>
    </source>
</evidence>
<dbReference type="RefSeq" id="WP_225270723.1">
    <property type="nucleotide sequence ID" value="NZ_CP084058.1"/>
</dbReference>
<feature type="transmembrane region" description="Helical" evidence="1">
    <location>
        <begin position="58"/>
        <end position="78"/>
    </location>
</feature>
<dbReference type="InterPro" id="IPR010699">
    <property type="entry name" value="DUF1275"/>
</dbReference>
<keyword evidence="1" id="KW-0812">Transmembrane</keyword>
<dbReference type="AlphaFoldDB" id="A0A1M4DXQ3"/>
<name>A0A1M4DXQ3_9ACTN</name>
<dbReference type="PANTHER" id="PTHR37314">
    <property type="entry name" value="SLR0142 PROTEIN"/>
    <property type="match status" value="1"/>
</dbReference>
<feature type="transmembrane region" description="Helical" evidence="1">
    <location>
        <begin position="137"/>
        <end position="157"/>
    </location>
</feature>
<feature type="transmembrane region" description="Helical" evidence="1">
    <location>
        <begin position="169"/>
        <end position="189"/>
    </location>
</feature>
<sequence>MRMARFSVLGLALAAGAVDALSFLALGEVFTANMTGNVVLLGLALGDGRMAHVVKSGVAFAGFCAGLAVGFLLVRGGGGGTVRGAAAALGVELVLLAGIAVGWAVQVPRPVLIAGSAVAMGLQSAVTRWAGGSGLSTTYVTGTVTGLAGQVVAAWGGRQGGGAGIGRPVGVVLALASGAALAALTLRWYAPVAPLIAPVVVGVAAGWWLWSAWRSRSW</sequence>
<accession>A0A1M4DXQ3</accession>
<keyword evidence="1" id="KW-0472">Membrane</keyword>
<feature type="transmembrane region" description="Helical" evidence="1">
    <location>
        <begin position="84"/>
        <end position="104"/>
    </location>
</feature>
<dbReference type="Pfam" id="PF06912">
    <property type="entry name" value="DUF1275"/>
    <property type="match status" value="1"/>
</dbReference>
<reference evidence="2" key="1">
    <citation type="submission" date="2016-04" db="EMBL/GenBank/DDBJ databases">
        <authorList>
            <person name="Evans L.H."/>
            <person name="Alamgir A."/>
            <person name="Owens N."/>
            <person name="Weber N.D."/>
            <person name="Virtaneva K."/>
            <person name="Barbian K."/>
            <person name="Babar A."/>
            <person name="Rosenke K."/>
        </authorList>
    </citation>
    <scope>NUCLEOTIDE SEQUENCE</scope>
    <source>
        <strain evidence="2">Nono1</strain>
    </source>
</reference>
<evidence type="ECO:0008006" key="3">
    <source>
        <dbReference type="Google" id="ProtNLM"/>
    </source>
</evidence>
<feature type="transmembrane region" description="Helical" evidence="1">
    <location>
        <begin position="195"/>
        <end position="213"/>
    </location>
</feature>
<organism evidence="2">
    <name type="scientific">Nonomuraea gerenzanensis</name>
    <dbReference type="NCBI Taxonomy" id="93944"/>
    <lineage>
        <taxon>Bacteria</taxon>
        <taxon>Bacillati</taxon>
        <taxon>Actinomycetota</taxon>
        <taxon>Actinomycetes</taxon>
        <taxon>Streptosporangiales</taxon>
        <taxon>Streptosporangiaceae</taxon>
        <taxon>Nonomuraea</taxon>
    </lineage>
</organism>
<gene>
    <name evidence="2" type="ORF">BN4615_P850</name>
</gene>
<keyword evidence="1" id="KW-1133">Transmembrane helix</keyword>
<dbReference type="PANTHER" id="PTHR37314:SF4">
    <property type="entry name" value="UPF0700 TRANSMEMBRANE PROTEIN YOAK"/>
    <property type="match status" value="1"/>
</dbReference>